<feature type="transmembrane region" description="Helical" evidence="1">
    <location>
        <begin position="56"/>
        <end position="76"/>
    </location>
</feature>
<organism evidence="2 3">
    <name type="scientific">Scardovia inopinata F0304</name>
    <dbReference type="NCBI Taxonomy" id="641146"/>
    <lineage>
        <taxon>Bacteria</taxon>
        <taxon>Bacillati</taxon>
        <taxon>Actinomycetota</taxon>
        <taxon>Actinomycetes</taxon>
        <taxon>Bifidobacteriales</taxon>
        <taxon>Bifidobacteriaceae</taxon>
        <taxon>Scardovia</taxon>
    </lineage>
</organism>
<evidence type="ECO:0000313" key="3">
    <source>
        <dbReference type="Proteomes" id="UP000005777"/>
    </source>
</evidence>
<sequence length="244" mass="25627">MIGTVVNVLAVCLGTNIGCWVKGAISQKYENVLYATMGLAAVGIGMENVVTNMPKSHYPVMFIIALALGSLVGTGLDIDGKLRRLIGSDTRVDDSDTSASPADDNSEEKKSLAKGLSTACLLYCIGALSIVGPVMSAVKGDNTMLFTNATLDFVTAMVFGASFGWGMLAAAPVLFCWQGSIWLVAKFLSASFFSAPLIAEISIVGGFMIASSGLSLLKIKDLKTVNMLPSLLVPLIFFLLKGLV</sequence>
<feature type="transmembrane region" description="Helical" evidence="1">
    <location>
        <begin position="6"/>
        <end position="25"/>
    </location>
</feature>
<protein>
    <recommendedName>
        <fullName evidence="4">DUF554 domain-containing protein</fullName>
    </recommendedName>
</protein>
<dbReference type="RefSeq" id="WP_006293253.1">
    <property type="nucleotide sequence ID" value="NZ_GG770225.1"/>
</dbReference>
<feature type="transmembrane region" description="Helical" evidence="1">
    <location>
        <begin position="222"/>
        <end position="240"/>
    </location>
</feature>
<dbReference type="PANTHER" id="PTHR36111:SF2">
    <property type="entry name" value="INNER MEMBRANE PROTEIN"/>
    <property type="match status" value="1"/>
</dbReference>
<dbReference type="Proteomes" id="UP000005777">
    <property type="component" value="Unassembled WGS sequence"/>
</dbReference>
<accession>W5IJS1</accession>
<reference evidence="2 3" key="1">
    <citation type="submission" date="2012-01" db="EMBL/GenBank/DDBJ databases">
        <title>The Genome Sequence of Scardovia inopinata F0304.</title>
        <authorList>
            <consortium name="The Broad Institute Genome Sequencing Platform"/>
            <person name="Ward D."/>
            <person name="Earl A."/>
            <person name="Feldgarden M."/>
            <person name="Gevers D."/>
            <person name="Young S."/>
            <person name="Zeng Q."/>
            <person name="Koehrsen M."/>
            <person name="Alvarado L."/>
            <person name="Berlin A.M."/>
            <person name="Borenstein D."/>
            <person name="Chapman S.B."/>
            <person name="Chen Z."/>
            <person name="Engels R."/>
            <person name="Freedman E."/>
            <person name="Gellesch M."/>
            <person name="Goldberg J."/>
            <person name="Griggs A."/>
            <person name="Gujja S."/>
            <person name="Heilman E.R."/>
            <person name="Heiman D.I."/>
            <person name="Hepburn T.A."/>
            <person name="Howarth C."/>
            <person name="Jen D."/>
            <person name="Larson L."/>
            <person name="Mehta T."/>
            <person name="Park D."/>
            <person name="Pearson M."/>
            <person name="Richards J."/>
            <person name="Roberts A."/>
            <person name="Saif S."/>
            <person name="Shea T.D."/>
            <person name="Shenoy N."/>
            <person name="Sisk P."/>
            <person name="Stolte C."/>
            <person name="Sykes S.N."/>
            <person name="Walk T."/>
            <person name="White J."/>
            <person name="Yandava C."/>
            <person name="Izard J."/>
            <person name="Baranova O.V."/>
            <person name="Blanton J.M."/>
            <person name="Tanner A.C."/>
            <person name="Dewhirst F."/>
            <person name="Haas B."/>
            <person name="Nusbaum C."/>
            <person name="Birren B."/>
        </authorList>
    </citation>
    <scope>NUCLEOTIDE SEQUENCE [LARGE SCALE GENOMIC DNA]</scope>
    <source>
        <strain evidence="2 3">F0304</strain>
    </source>
</reference>
<dbReference type="EMBL" id="ADCX01000004">
    <property type="protein sequence ID" value="EFG27244.1"/>
    <property type="molecule type" value="Genomic_DNA"/>
</dbReference>
<dbReference type="AlphaFoldDB" id="W5IJS1"/>
<proteinExistence type="predicted"/>
<keyword evidence="3" id="KW-1185">Reference proteome</keyword>
<evidence type="ECO:0000313" key="2">
    <source>
        <dbReference type="EMBL" id="EFG27244.1"/>
    </source>
</evidence>
<evidence type="ECO:0000256" key="1">
    <source>
        <dbReference type="SAM" id="Phobius"/>
    </source>
</evidence>
<dbReference type="PANTHER" id="PTHR36111">
    <property type="entry name" value="INNER MEMBRANE PROTEIN-RELATED"/>
    <property type="match status" value="1"/>
</dbReference>
<keyword evidence="1" id="KW-1133">Transmembrane helix</keyword>
<dbReference type="InterPro" id="IPR007563">
    <property type="entry name" value="DUF554"/>
</dbReference>
<feature type="transmembrane region" description="Helical" evidence="1">
    <location>
        <begin position="153"/>
        <end position="175"/>
    </location>
</feature>
<dbReference type="eggNOG" id="COG1811">
    <property type="taxonomic scope" value="Bacteria"/>
</dbReference>
<feature type="transmembrane region" description="Helical" evidence="1">
    <location>
        <begin position="187"/>
        <end position="210"/>
    </location>
</feature>
<evidence type="ECO:0008006" key="4">
    <source>
        <dbReference type="Google" id="ProtNLM"/>
    </source>
</evidence>
<name>W5IJS1_SCAIO</name>
<comment type="caution">
    <text evidence="2">The sequence shown here is derived from an EMBL/GenBank/DDBJ whole genome shotgun (WGS) entry which is preliminary data.</text>
</comment>
<keyword evidence="1" id="KW-0812">Transmembrane</keyword>
<dbReference type="Pfam" id="PF04474">
    <property type="entry name" value="DUF554"/>
    <property type="match status" value="1"/>
</dbReference>
<feature type="transmembrane region" description="Helical" evidence="1">
    <location>
        <begin position="119"/>
        <end position="138"/>
    </location>
</feature>
<gene>
    <name evidence="2" type="ORF">HMPREF9020_00883</name>
</gene>
<dbReference type="HOGENOM" id="CLU_091659_0_1_11"/>
<keyword evidence="1" id="KW-0472">Membrane</keyword>